<name>A0A9D1PJA0_9FIRM</name>
<protein>
    <recommendedName>
        <fullName evidence="3">Permuted papain-like amidase YaeF/Yiix C92 family enzyme</fullName>
    </recommendedName>
</protein>
<dbReference type="SUPFAM" id="SSF54001">
    <property type="entry name" value="Cysteine proteinases"/>
    <property type="match status" value="1"/>
</dbReference>
<reference evidence="1" key="2">
    <citation type="submission" date="2021-04" db="EMBL/GenBank/DDBJ databases">
        <authorList>
            <person name="Gilroy R."/>
        </authorList>
    </citation>
    <scope>NUCLEOTIDE SEQUENCE</scope>
    <source>
        <strain evidence="1">CHK193-4272</strain>
    </source>
</reference>
<evidence type="ECO:0000313" key="1">
    <source>
        <dbReference type="EMBL" id="HIV62785.1"/>
    </source>
</evidence>
<accession>A0A9D1PJA0</accession>
<proteinExistence type="predicted"/>
<gene>
    <name evidence="1" type="ORF">H9746_08110</name>
</gene>
<dbReference type="Proteomes" id="UP000886808">
    <property type="component" value="Unassembled WGS sequence"/>
</dbReference>
<sequence>MRILTSLIVIFLIFFMSDEHKAHIKPDVVPVNLTDILQKENWSTDDYNLLSSQTGLTSISLDILKEDNINKILSVQKAYLSPVSIVCKPHMLLSRTERLTDTLSPITALENGDILITSSSHVLGFRNGHCALVIDAEKEIILEAAFIGRDSEFSTVDRFRKYSSVAVFRLKNTDSEFRSQIAEYAEKNLVNKPYSLFAGIFDDNSTHCSHLIWSAFNAFGYDLNSNGGKIVTPSDIAKSPLLELKQVYGLPLTFE</sequence>
<dbReference type="Pfam" id="PF05708">
    <property type="entry name" value="Peptidase_C92"/>
    <property type="match status" value="1"/>
</dbReference>
<reference evidence="1" key="1">
    <citation type="journal article" date="2021" name="PeerJ">
        <title>Extensive microbial diversity within the chicken gut microbiome revealed by metagenomics and culture.</title>
        <authorList>
            <person name="Gilroy R."/>
            <person name="Ravi A."/>
            <person name="Getino M."/>
            <person name="Pursley I."/>
            <person name="Horton D.L."/>
            <person name="Alikhan N.F."/>
            <person name="Baker D."/>
            <person name="Gharbi K."/>
            <person name="Hall N."/>
            <person name="Watson M."/>
            <person name="Adriaenssens E.M."/>
            <person name="Foster-Nyarko E."/>
            <person name="Jarju S."/>
            <person name="Secka A."/>
            <person name="Antonio M."/>
            <person name="Oren A."/>
            <person name="Chaudhuri R.R."/>
            <person name="La Ragione R."/>
            <person name="Hildebrand F."/>
            <person name="Pallen M.J."/>
        </authorList>
    </citation>
    <scope>NUCLEOTIDE SEQUENCE</scope>
    <source>
        <strain evidence="1">CHK193-4272</strain>
    </source>
</reference>
<organism evidence="1 2">
    <name type="scientific">Candidatus Butyricicoccus avistercoris</name>
    <dbReference type="NCBI Taxonomy" id="2838518"/>
    <lineage>
        <taxon>Bacteria</taxon>
        <taxon>Bacillati</taxon>
        <taxon>Bacillota</taxon>
        <taxon>Clostridia</taxon>
        <taxon>Eubacteriales</taxon>
        <taxon>Butyricicoccaceae</taxon>
        <taxon>Butyricicoccus</taxon>
    </lineage>
</organism>
<dbReference type="InterPro" id="IPR038765">
    <property type="entry name" value="Papain-like_cys_pep_sf"/>
</dbReference>
<dbReference type="AlphaFoldDB" id="A0A9D1PJA0"/>
<evidence type="ECO:0000313" key="2">
    <source>
        <dbReference type="Proteomes" id="UP000886808"/>
    </source>
</evidence>
<comment type="caution">
    <text evidence="1">The sequence shown here is derived from an EMBL/GenBank/DDBJ whole genome shotgun (WGS) entry which is preliminary data.</text>
</comment>
<dbReference type="InterPro" id="IPR024453">
    <property type="entry name" value="Peptidase_C92"/>
</dbReference>
<dbReference type="EMBL" id="DXIE01000046">
    <property type="protein sequence ID" value="HIV62785.1"/>
    <property type="molecule type" value="Genomic_DNA"/>
</dbReference>
<dbReference type="Gene3D" id="3.90.1720.10">
    <property type="entry name" value="endopeptidase domain like (from Nostoc punctiforme)"/>
    <property type="match status" value="1"/>
</dbReference>
<evidence type="ECO:0008006" key="3">
    <source>
        <dbReference type="Google" id="ProtNLM"/>
    </source>
</evidence>